<evidence type="ECO:0000256" key="1">
    <source>
        <dbReference type="SAM" id="SignalP"/>
    </source>
</evidence>
<feature type="chain" id="PRO_5013147128" evidence="1">
    <location>
        <begin position="26"/>
        <end position="153"/>
    </location>
</feature>
<name>A0A258FRV2_9CAUL</name>
<dbReference type="Proteomes" id="UP000215595">
    <property type="component" value="Unassembled WGS sequence"/>
</dbReference>
<organism evidence="2 3">
    <name type="scientific">Brevundimonas subvibrioides</name>
    <dbReference type="NCBI Taxonomy" id="74313"/>
    <lineage>
        <taxon>Bacteria</taxon>
        <taxon>Pseudomonadati</taxon>
        <taxon>Pseudomonadota</taxon>
        <taxon>Alphaproteobacteria</taxon>
        <taxon>Caulobacterales</taxon>
        <taxon>Caulobacteraceae</taxon>
        <taxon>Brevundimonas</taxon>
    </lineage>
</organism>
<proteinExistence type="predicted"/>
<protein>
    <submittedName>
        <fullName evidence="2">Uncharacterized protein</fullName>
    </submittedName>
</protein>
<dbReference type="EMBL" id="NCEB01000007">
    <property type="protein sequence ID" value="OYX34907.1"/>
    <property type="molecule type" value="Genomic_DNA"/>
</dbReference>
<accession>A0A258FRV2</accession>
<dbReference type="AlphaFoldDB" id="A0A258FRV2"/>
<sequence>MMMKSRFKIAGLLLAAGLAASPAAAQSPSFSGRFVFQSHDLWANATVSTLSGFAESRPLSSGRYAITLAALQYQQNDEGEDVGLAYQDCIGTQNGAELRIECEVRGTSYDSYGADAFVLQHSGSDRFWTGVLSTSDDTAIVFISADYSANLSR</sequence>
<comment type="caution">
    <text evidence="2">The sequence shown here is derived from an EMBL/GenBank/DDBJ whole genome shotgun (WGS) entry which is preliminary data.</text>
</comment>
<evidence type="ECO:0000313" key="3">
    <source>
        <dbReference type="Proteomes" id="UP000215595"/>
    </source>
</evidence>
<gene>
    <name evidence="2" type="ORF">B7Z01_05070</name>
</gene>
<feature type="signal peptide" evidence="1">
    <location>
        <begin position="1"/>
        <end position="25"/>
    </location>
</feature>
<reference evidence="2 3" key="1">
    <citation type="submission" date="2017-03" db="EMBL/GenBank/DDBJ databases">
        <title>Lifting the veil on microbial sulfur biogeochemistry in mining wastewaters.</title>
        <authorList>
            <person name="Kantor R.S."/>
            <person name="Colenbrander Nelson T."/>
            <person name="Marshall S."/>
            <person name="Bennett D."/>
            <person name="Apte S."/>
            <person name="Camacho D."/>
            <person name="Thomas B.C."/>
            <person name="Warren L.A."/>
            <person name="Banfield J.F."/>
        </authorList>
    </citation>
    <scope>NUCLEOTIDE SEQUENCE [LARGE SCALE GENOMIC DNA]</scope>
    <source>
        <strain evidence="2">32-69-9</strain>
    </source>
</reference>
<keyword evidence="1" id="KW-0732">Signal</keyword>
<evidence type="ECO:0000313" key="2">
    <source>
        <dbReference type="EMBL" id="OYX34907.1"/>
    </source>
</evidence>